<dbReference type="EMBL" id="MWQN01000001">
    <property type="protein sequence ID" value="OPC81741.1"/>
    <property type="molecule type" value="Genomic_DNA"/>
</dbReference>
<keyword evidence="2" id="KW-1133">Transmembrane helix</keyword>
<feature type="compositionally biased region" description="Polar residues" evidence="1">
    <location>
        <begin position="697"/>
        <end position="708"/>
    </location>
</feature>
<reference evidence="3 4" key="1">
    <citation type="submission" date="2017-03" db="EMBL/GenBank/DDBJ databases">
        <title>Draft genome sequence of Streptomyces scabrisporus NF3, endophyte isolated from Amphipterygium adstringens.</title>
        <authorList>
            <person name="Vazquez M."/>
            <person name="Ceapa C.D."/>
            <person name="Rodriguez Luna D."/>
            <person name="Sanchez Esquivel S."/>
        </authorList>
    </citation>
    <scope>NUCLEOTIDE SEQUENCE [LARGE SCALE GENOMIC DNA]</scope>
    <source>
        <strain evidence="3 4">NF3</strain>
    </source>
</reference>
<keyword evidence="2" id="KW-0812">Transmembrane</keyword>
<feature type="transmembrane region" description="Helical" evidence="2">
    <location>
        <begin position="21"/>
        <end position="39"/>
    </location>
</feature>
<feature type="transmembrane region" description="Helical" evidence="2">
    <location>
        <begin position="126"/>
        <end position="147"/>
    </location>
</feature>
<evidence type="ECO:0000313" key="3">
    <source>
        <dbReference type="EMBL" id="OPC81741.1"/>
    </source>
</evidence>
<feature type="transmembrane region" description="Helical" evidence="2">
    <location>
        <begin position="496"/>
        <end position="514"/>
    </location>
</feature>
<feature type="transmembrane region" description="Helical" evidence="2">
    <location>
        <begin position="260"/>
        <end position="283"/>
    </location>
</feature>
<feature type="transmembrane region" description="Helical" evidence="2">
    <location>
        <begin position="69"/>
        <end position="90"/>
    </location>
</feature>
<name>A0A1T3NYJ5_9ACTN</name>
<evidence type="ECO:0008006" key="5">
    <source>
        <dbReference type="Google" id="ProtNLM"/>
    </source>
</evidence>
<organism evidence="3 4">
    <name type="scientific">Embleya scabrispora</name>
    <dbReference type="NCBI Taxonomy" id="159449"/>
    <lineage>
        <taxon>Bacteria</taxon>
        <taxon>Bacillati</taxon>
        <taxon>Actinomycetota</taxon>
        <taxon>Actinomycetes</taxon>
        <taxon>Kitasatosporales</taxon>
        <taxon>Streptomycetaceae</taxon>
        <taxon>Embleya</taxon>
    </lineage>
</organism>
<keyword evidence="4" id="KW-1185">Reference proteome</keyword>
<feature type="transmembrane region" description="Helical" evidence="2">
    <location>
        <begin position="320"/>
        <end position="343"/>
    </location>
</feature>
<gene>
    <name evidence="3" type="ORF">B4N89_13045</name>
</gene>
<feature type="transmembrane region" description="Helical" evidence="2">
    <location>
        <begin position="290"/>
        <end position="308"/>
    </location>
</feature>
<dbReference type="AlphaFoldDB" id="A0A1T3NYJ5"/>
<sequence>MQAPEPAEPSGAPTRGAGRRAMAVLIALALSWLIPLAAYAVSATIVLPFVFLALVASLLRAGRTILDRLVLAFALTAGAMCMAGLLFSAWPWGLHPVPVSGLGFSVLVLVAALLRRRPELPRVGTLSDLFTVGLTGVIGFLTLWPYLGRGLVGRISLIAVAEDLGRHFALYDGIRTAGGYTFMHRPDLKAGLTDDLTAYPQGSHFAMGLFDNFWRAGTGAGSGQEAMNHFVYFYAATFVLIIFAVMWSMRWVAGTALSPWRYLVLASAAAAYLYFGDGMAMFLRGFPSEFAGLALLAILVAVVARPLSRLREQLCVLASLTIALSFTYYLFLPLAGAMLLVWLIGYRKQLLERRLLTAGVALITGVGALIVPVVNWKYASKSEAVNAAGGISPTNRHLLMLLVFVVALGLASKYAWRHPVRRRVILWMLAAVGIAALMFLYQTAVIGETSYYYEKLLHQLFVVALVCLGATWLVVPHYQPGHFRPGRRPRPAFANAWTAVPLALAVTVTIAYNANPDRYVWRKPGKDYSWGVSYFLKGMDQPKLARAVLAAVQAQPDPEGKATILQMRNDWEANYYGTLWVDVMQRNLGVAWPVKPPLGTQESPAALKDRITRQFPGTPIRVMTNDPATLDTVQRIRRDRPELGLDVLFSNPTRCGYRFEPVAAPAPGKEPAPVPVIPFPANGCKSKAKSPAPVQVPVTNPTNNPDRE</sequence>
<accession>A0A1T3NYJ5</accession>
<feature type="transmembrane region" description="Helical" evidence="2">
    <location>
        <begin position="355"/>
        <end position="374"/>
    </location>
</feature>
<feature type="region of interest" description="Disordered" evidence="1">
    <location>
        <begin position="680"/>
        <end position="708"/>
    </location>
</feature>
<evidence type="ECO:0000256" key="2">
    <source>
        <dbReference type="SAM" id="Phobius"/>
    </source>
</evidence>
<comment type="caution">
    <text evidence="3">The sequence shown here is derived from an EMBL/GenBank/DDBJ whole genome shotgun (WGS) entry which is preliminary data.</text>
</comment>
<proteinExistence type="predicted"/>
<feature type="transmembrane region" description="Helical" evidence="2">
    <location>
        <begin position="424"/>
        <end position="444"/>
    </location>
</feature>
<feature type="transmembrane region" description="Helical" evidence="2">
    <location>
        <begin position="456"/>
        <end position="475"/>
    </location>
</feature>
<feature type="transmembrane region" description="Helical" evidence="2">
    <location>
        <begin position="394"/>
        <end position="412"/>
    </location>
</feature>
<feature type="transmembrane region" description="Helical" evidence="2">
    <location>
        <begin position="226"/>
        <end position="248"/>
    </location>
</feature>
<protein>
    <recommendedName>
        <fullName evidence="5">Glycosyltransferase RgtA/B/C/D-like domain-containing protein</fullName>
    </recommendedName>
</protein>
<dbReference type="Proteomes" id="UP000190037">
    <property type="component" value="Unassembled WGS sequence"/>
</dbReference>
<feature type="transmembrane region" description="Helical" evidence="2">
    <location>
        <begin position="96"/>
        <end position="114"/>
    </location>
</feature>
<evidence type="ECO:0000256" key="1">
    <source>
        <dbReference type="SAM" id="MobiDB-lite"/>
    </source>
</evidence>
<keyword evidence="2" id="KW-0472">Membrane</keyword>
<evidence type="ECO:0000313" key="4">
    <source>
        <dbReference type="Proteomes" id="UP000190037"/>
    </source>
</evidence>